<gene>
    <name evidence="2" type="ORF">Tco_0751361</name>
</gene>
<evidence type="ECO:0000313" key="2">
    <source>
        <dbReference type="EMBL" id="GJS84820.1"/>
    </source>
</evidence>
<reference evidence="2" key="1">
    <citation type="journal article" date="2022" name="Int. J. Mol. Sci.">
        <title>Draft Genome of Tanacetum Coccineum: Genomic Comparison of Closely Related Tanacetum-Family Plants.</title>
        <authorList>
            <person name="Yamashiro T."/>
            <person name="Shiraishi A."/>
            <person name="Nakayama K."/>
            <person name="Satake H."/>
        </authorList>
    </citation>
    <scope>NUCLEOTIDE SEQUENCE</scope>
</reference>
<accession>A0ABQ4Z6W5</accession>
<feature type="region of interest" description="Disordered" evidence="1">
    <location>
        <begin position="427"/>
        <end position="465"/>
    </location>
</feature>
<proteinExistence type="predicted"/>
<keyword evidence="3" id="KW-1185">Reference proteome</keyword>
<sequence length="465" mass="52881">MLAEESRSKMLLKQQDPMMLEKKVNTTPVDYVVLNQLSLDFETRFVPQTELSAEQVFWSQNSVNSPEPTLSNRPTKVEATTITEGSWGFEHIKACFRDEIIPFVKVLKDLFNTFDQYLIDELSEVQNVFHQIEQAVEQHRYDQKDIEEIETINLELDHKVSKLIAENEHLKQTYKQLYDSIKPAPLKDDLRKLKGKALVDNAVIKHTIDPEMLKIDVEPITPKLLNKRTAHSAYIKNTQEEVAVLRDLVEHVKSNYPLDHSLESSCSFANALDGRRRDYVDICVPLFEASIKGDWNVALGILQSDPSLVRCSITLQPVAKICHFPQRRVAGENLPQRNVSGESSLGKSRKGFFHWRDNPRDVVATFLVKELVLGGIIFPSTCRMENLTAISLRHVVWPEKCATRDTSSLTKIVAHIVAGDYRWDKKSIRDSSPGDDSPETIRWGRFSQDTPLGEKSGNSSPGFVV</sequence>
<evidence type="ECO:0000256" key="1">
    <source>
        <dbReference type="SAM" id="MobiDB-lite"/>
    </source>
</evidence>
<protein>
    <submittedName>
        <fullName evidence="2">Uncharacterized protein</fullName>
    </submittedName>
</protein>
<feature type="compositionally biased region" description="Polar residues" evidence="1">
    <location>
        <begin position="456"/>
        <end position="465"/>
    </location>
</feature>
<name>A0ABQ4Z6W5_9ASTR</name>
<comment type="caution">
    <text evidence="2">The sequence shown here is derived from an EMBL/GenBank/DDBJ whole genome shotgun (WGS) entry which is preliminary data.</text>
</comment>
<reference evidence="2" key="2">
    <citation type="submission" date="2022-01" db="EMBL/GenBank/DDBJ databases">
        <authorList>
            <person name="Yamashiro T."/>
            <person name="Shiraishi A."/>
            <person name="Satake H."/>
            <person name="Nakayama K."/>
        </authorList>
    </citation>
    <scope>NUCLEOTIDE SEQUENCE</scope>
</reference>
<organism evidence="2 3">
    <name type="scientific">Tanacetum coccineum</name>
    <dbReference type="NCBI Taxonomy" id="301880"/>
    <lineage>
        <taxon>Eukaryota</taxon>
        <taxon>Viridiplantae</taxon>
        <taxon>Streptophyta</taxon>
        <taxon>Embryophyta</taxon>
        <taxon>Tracheophyta</taxon>
        <taxon>Spermatophyta</taxon>
        <taxon>Magnoliopsida</taxon>
        <taxon>eudicotyledons</taxon>
        <taxon>Gunneridae</taxon>
        <taxon>Pentapetalae</taxon>
        <taxon>asterids</taxon>
        <taxon>campanulids</taxon>
        <taxon>Asterales</taxon>
        <taxon>Asteraceae</taxon>
        <taxon>Asteroideae</taxon>
        <taxon>Anthemideae</taxon>
        <taxon>Anthemidinae</taxon>
        <taxon>Tanacetum</taxon>
    </lineage>
</organism>
<dbReference type="Proteomes" id="UP001151760">
    <property type="component" value="Unassembled WGS sequence"/>
</dbReference>
<dbReference type="EMBL" id="BQNB010011004">
    <property type="protein sequence ID" value="GJS84820.1"/>
    <property type="molecule type" value="Genomic_DNA"/>
</dbReference>
<evidence type="ECO:0000313" key="3">
    <source>
        <dbReference type="Proteomes" id="UP001151760"/>
    </source>
</evidence>